<sequence length="211" mass="23710">SRKKSIVKEPKIVGLRITRALSIAYTIQLILLSIALLSMHLCCSSGLCTIVQFTTIPYLISAAFIFFFFIAETCRNRSLLLVVFASQIAVFGFSVGCVIFMMNDDPKKIALKISVCIILFLIYLVIPLIAFLTNRSAHFFRITSNVDCFVRESIKIQESVRGSEVLELSPTDLHRSYSFTAEAEQETLDLPAPVSRFHSISLDSYHDCKEP</sequence>
<accession>A0AAV5UIC9</accession>
<feature type="transmembrane region" description="Helical" evidence="1">
    <location>
        <begin position="78"/>
        <end position="103"/>
    </location>
</feature>
<keyword evidence="1" id="KW-1133">Transmembrane helix</keyword>
<keyword evidence="1" id="KW-0812">Transmembrane</keyword>
<name>A0AAV5UIC9_9BILA</name>
<organism evidence="2 3">
    <name type="scientific">Pristionchus entomophagus</name>
    <dbReference type="NCBI Taxonomy" id="358040"/>
    <lineage>
        <taxon>Eukaryota</taxon>
        <taxon>Metazoa</taxon>
        <taxon>Ecdysozoa</taxon>
        <taxon>Nematoda</taxon>
        <taxon>Chromadorea</taxon>
        <taxon>Rhabditida</taxon>
        <taxon>Rhabditina</taxon>
        <taxon>Diplogasteromorpha</taxon>
        <taxon>Diplogasteroidea</taxon>
        <taxon>Neodiplogasteridae</taxon>
        <taxon>Pristionchus</taxon>
    </lineage>
</organism>
<evidence type="ECO:0000313" key="2">
    <source>
        <dbReference type="EMBL" id="GMT06010.1"/>
    </source>
</evidence>
<comment type="caution">
    <text evidence="2">The sequence shown here is derived from an EMBL/GenBank/DDBJ whole genome shotgun (WGS) entry which is preliminary data.</text>
</comment>
<feature type="transmembrane region" description="Helical" evidence="1">
    <location>
        <begin position="50"/>
        <end position="71"/>
    </location>
</feature>
<proteinExistence type="predicted"/>
<evidence type="ECO:0000256" key="1">
    <source>
        <dbReference type="SAM" id="Phobius"/>
    </source>
</evidence>
<evidence type="ECO:0000313" key="3">
    <source>
        <dbReference type="Proteomes" id="UP001432027"/>
    </source>
</evidence>
<keyword evidence="1" id="KW-0472">Membrane</keyword>
<keyword evidence="3" id="KW-1185">Reference proteome</keyword>
<feature type="non-terminal residue" evidence="2">
    <location>
        <position position="1"/>
    </location>
</feature>
<reference evidence="2" key="1">
    <citation type="submission" date="2023-10" db="EMBL/GenBank/DDBJ databases">
        <title>Genome assembly of Pristionchus species.</title>
        <authorList>
            <person name="Yoshida K."/>
            <person name="Sommer R.J."/>
        </authorList>
    </citation>
    <scope>NUCLEOTIDE SEQUENCE</scope>
    <source>
        <strain evidence="2">RS0144</strain>
    </source>
</reference>
<protein>
    <recommendedName>
        <fullName evidence="4">G protein-coupled receptor</fullName>
    </recommendedName>
</protein>
<dbReference type="Proteomes" id="UP001432027">
    <property type="component" value="Unassembled WGS sequence"/>
</dbReference>
<dbReference type="AlphaFoldDB" id="A0AAV5UIC9"/>
<gene>
    <name evidence="2" type="ORF">PENTCL1PPCAC_28184</name>
</gene>
<feature type="transmembrane region" description="Helical" evidence="1">
    <location>
        <begin position="109"/>
        <end position="132"/>
    </location>
</feature>
<evidence type="ECO:0008006" key="4">
    <source>
        <dbReference type="Google" id="ProtNLM"/>
    </source>
</evidence>
<dbReference type="EMBL" id="BTSX01000006">
    <property type="protein sequence ID" value="GMT06010.1"/>
    <property type="molecule type" value="Genomic_DNA"/>
</dbReference>
<feature type="transmembrane region" description="Helical" evidence="1">
    <location>
        <begin position="20"/>
        <end position="38"/>
    </location>
</feature>